<dbReference type="Gramene" id="evm.model.08.974">
    <property type="protein sequence ID" value="cds.evm.model.08.974"/>
    <property type="gene ID" value="evm.TU.08.974"/>
</dbReference>
<evidence type="ECO:0000313" key="2">
    <source>
        <dbReference type="Proteomes" id="UP000596661"/>
    </source>
</evidence>
<organism evidence="1 2">
    <name type="scientific">Cannabis sativa</name>
    <name type="common">Hemp</name>
    <name type="synonym">Marijuana</name>
    <dbReference type="NCBI Taxonomy" id="3483"/>
    <lineage>
        <taxon>Eukaryota</taxon>
        <taxon>Viridiplantae</taxon>
        <taxon>Streptophyta</taxon>
        <taxon>Embryophyta</taxon>
        <taxon>Tracheophyta</taxon>
        <taxon>Spermatophyta</taxon>
        <taxon>Magnoliopsida</taxon>
        <taxon>eudicotyledons</taxon>
        <taxon>Gunneridae</taxon>
        <taxon>Pentapetalae</taxon>
        <taxon>rosids</taxon>
        <taxon>fabids</taxon>
        <taxon>Rosales</taxon>
        <taxon>Cannabaceae</taxon>
        <taxon>Cannabis</taxon>
    </lineage>
</organism>
<evidence type="ECO:0000313" key="1">
    <source>
        <dbReference type="EnsemblPlants" id="cds.evm.model.08.974"/>
    </source>
</evidence>
<dbReference type="EnsemblPlants" id="evm.model.08.974">
    <property type="protein sequence ID" value="cds.evm.model.08.974"/>
    <property type="gene ID" value="evm.TU.08.974"/>
</dbReference>
<reference evidence="1" key="2">
    <citation type="submission" date="2021-03" db="UniProtKB">
        <authorList>
            <consortium name="EnsemblPlants"/>
        </authorList>
    </citation>
    <scope>IDENTIFICATION</scope>
</reference>
<sequence>MSSGPHWVVFNGPNEGIYSSYEDATIRNPNSDSTIKIRRYDSFIEAFSAACVHGQTGLCFIGQQVRELCCVNDFPCMWDSDDDEDEEAILNCVRSFFDEGESSGVKKSPEEENVKDFSEKGKEQMETLKGETKEEWILLPKTVTDVLCLFPFYVFVHGFMYCTCLW</sequence>
<reference evidence="1" key="1">
    <citation type="submission" date="2018-11" db="EMBL/GenBank/DDBJ databases">
        <authorList>
            <person name="Grassa J C."/>
        </authorList>
    </citation>
    <scope>NUCLEOTIDE SEQUENCE [LARGE SCALE GENOMIC DNA]</scope>
</reference>
<keyword evidence="2" id="KW-1185">Reference proteome</keyword>
<dbReference type="AlphaFoldDB" id="A0A803QCZ1"/>
<accession>A0A803QCZ1</accession>
<name>A0A803QCZ1_CANSA</name>
<dbReference type="Proteomes" id="UP000596661">
    <property type="component" value="Chromosome 8"/>
</dbReference>
<protein>
    <submittedName>
        <fullName evidence="1">Uncharacterized protein</fullName>
    </submittedName>
</protein>
<proteinExistence type="predicted"/>
<dbReference type="EMBL" id="UZAU01000694">
    <property type="status" value="NOT_ANNOTATED_CDS"/>
    <property type="molecule type" value="Genomic_DNA"/>
</dbReference>